<dbReference type="InterPro" id="IPR014917">
    <property type="entry name" value="DUF1800"/>
</dbReference>
<proteinExistence type="predicted"/>
<dbReference type="EMBL" id="RDBE01000010">
    <property type="protein sequence ID" value="RLV48189.1"/>
    <property type="molecule type" value="Genomic_DNA"/>
</dbReference>
<dbReference type="AlphaFoldDB" id="A0A3L8P0R9"/>
<feature type="region of interest" description="Disordered" evidence="1">
    <location>
        <begin position="17"/>
        <end position="46"/>
    </location>
</feature>
<reference evidence="2 3" key="1">
    <citation type="submission" date="2018-10" db="EMBL/GenBank/DDBJ databases">
        <title>Marmoricola sp. 4Q3S-7 whole genome shotgun sequence.</title>
        <authorList>
            <person name="Li F."/>
        </authorList>
    </citation>
    <scope>NUCLEOTIDE SEQUENCE [LARGE SCALE GENOMIC DNA]</scope>
    <source>
        <strain evidence="2 3">4Q3S-7</strain>
    </source>
</reference>
<comment type="caution">
    <text evidence="2">The sequence shown here is derived from an EMBL/GenBank/DDBJ whole genome shotgun (WGS) entry which is preliminary data.</text>
</comment>
<organism evidence="2 3">
    <name type="scientific">Nocardioides mangrovicus</name>
    <dbReference type="NCBI Taxonomy" id="2478913"/>
    <lineage>
        <taxon>Bacteria</taxon>
        <taxon>Bacillati</taxon>
        <taxon>Actinomycetota</taxon>
        <taxon>Actinomycetes</taxon>
        <taxon>Propionibacteriales</taxon>
        <taxon>Nocardioidaceae</taxon>
        <taxon>Nocardioides</taxon>
    </lineage>
</organism>
<keyword evidence="3" id="KW-1185">Reference proteome</keyword>
<evidence type="ECO:0000256" key="1">
    <source>
        <dbReference type="SAM" id="MobiDB-lite"/>
    </source>
</evidence>
<dbReference type="Proteomes" id="UP000281708">
    <property type="component" value="Unassembled WGS sequence"/>
</dbReference>
<feature type="compositionally biased region" description="Basic residues" evidence="1">
    <location>
        <begin position="33"/>
        <end position="46"/>
    </location>
</feature>
<evidence type="ECO:0000313" key="3">
    <source>
        <dbReference type="Proteomes" id="UP000281708"/>
    </source>
</evidence>
<sequence>MDTMIVRARSATLTAERPAATAVAAGLPDQERRGKKKHATKKKPHRRHVLATAAAQTVNVVSAPASSIVTTLTGDTGTTDSSASTARRLSWASTAVPTAAELHVISRFSFGFTQAEFTRLRARNGASGWLEQQLRPDTIPDPVMDELLAALPDLYLPAQDQAAAGNTDRKSASDVQRQHFAATVARRAFSTRQLEAVMEDFWTNHFYIPCTTVSTIYYHADYCRTLRQNALGRFEDLLIAAETHPAMLTYLSTVNSEASHPNENQGREMFELHTVGLRNGYTENDIDDVSKLLTGWTTDRWAVSYEPDNHATGAVSAMGWSDPNSDPDGRAAYRSLLSYLAHHPNTASYVCRKLAVRFVSDSPSDSLVAQLAQTYLNNDTQIAPVLRALARSPEFLRAAGQKLRTPAEDCVATLRATGVTVPPLPAIGVDSHTSFLNLASLPRAAGQPLFSRATPDGFPDVAAAWSTSVRATAMLRWHWQIADPDSGLVGDDSDRPSVSSLLPRSSMRFDQWVDHLCRTLLGLPADDVQVAAACAATGLSNSTTVTASSTVAGSGFQRLLVSLLDTPTLLNR</sequence>
<evidence type="ECO:0000313" key="2">
    <source>
        <dbReference type="EMBL" id="RLV48189.1"/>
    </source>
</evidence>
<accession>A0A3L8P0R9</accession>
<name>A0A3L8P0R9_9ACTN</name>
<gene>
    <name evidence="2" type="ORF">D9V37_19160</name>
</gene>
<dbReference type="Pfam" id="PF08811">
    <property type="entry name" value="DUF1800"/>
    <property type="match status" value="1"/>
</dbReference>
<protein>
    <submittedName>
        <fullName evidence="2">DUF1800 domain-containing protein</fullName>
    </submittedName>
</protein>